<comment type="caution">
    <text evidence="1">The sequence shown here is derived from an EMBL/GenBank/DDBJ whole genome shotgun (WGS) entry which is preliminary data.</text>
</comment>
<dbReference type="Proteomes" id="UP000189433">
    <property type="component" value="Unassembled WGS sequence"/>
</dbReference>
<dbReference type="EMBL" id="MLHJ01000036">
    <property type="protein sequence ID" value="OOF43484.1"/>
    <property type="molecule type" value="Genomic_DNA"/>
</dbReference>
<organism evidence="1 2">
    <name type="scientific">Rodentibacter rarus</name>
    <dbReference type="NCBI Taxonomy" id="1908260"/>
    <lineage>
        <taxon>Bacteria</taxon>
        <taxon>Pseudomonadati</taxon>
        <taxon>Pseudomonadota</taxon>
        <taxon>Gammaproteobacteria</taxon>
        <taxon>Pasteurellales</taxon>
        <taxon>Pasteurellaceae</taxon>
        <taxon>Rodentibacter</taxon>
    </lineage>
</organism>
<reference evidence="1 2" key="1">
    <citation type="submission" date="2016-10" db="EMBL/GenBank/DDBJ databases">
        <title>Rodentibacter gen. nov. and new species.</title>
        <authorList>
            <person name="Christensen H."/>
        </authorList>
    </citation>
    <scope>NUCLEOTIDE SEQUENCE [LARGE SCALE GENOMIC DNA]</scope>
    <source>
        <strain evidence="1 2">CCUG17206</strain>
    </source>
</reference>
<evidence type="ECO:0000313" key="1">
    <source>
        <dbReference type="EMBL" id="OOF43484.1"/>
    </source>
</evidence>
<gene>
    <name evidence="1" type="ORF">BKK50_04655</name>
</gene>
<keyword evidence="2" id="KW-1185">Reference proteome</keyword>
<protein>
    <submittedName>
        <fullName evidence="1">Uncharacterized protein</fullName>
    </submittedName>
</protein>
<accession>A0A1V3IMQ7</accession>
<proteinExistence type="predicted"/>
<dbReference type="STRING" id="1908260.BKK50_04655"/>
<dbReference type="RefSeq" id="WP_077415821.1">
    <property type="nucleotide sequence ID" value="NZ_MLHI01000046.1"/>
</dbReference>
<name>A0A1V3IMQ7_9PAST</name>
<dbReference type="AlphaFoldDB" id="A0A1V3IMQ7"/>
<evidence type="ECO:0000313" key="2">
    <source>
        <dbReference type="Proteomes" id="UP000189433"/>
    </source>
</evidence>
<dbReference type="OrthoDB" id="9135395at2"/>
<sequence>MPIPFPKPMQWHCKKCEWKDSVLNTGDVLISHFECCPQCGEEVELKACQANSFWDKVKSLF</sequence>